<organism evidence="9 10">
    <name type="scientific">Brachionus plicatilis</name>
    <name type="common">Marine rotifer</name>
    <name type="synonym">Brachionus muelleri</name>
    <dbReference type="NCBI Taxonomy" id="10195"/>
    <lineage>
        <taxon>Eukaryota</taxon>
        <taxon>Metazoa</taxon>
        <taxon>Spiralia</taxon>
        <taxon>Gnathifera</taxon>
        <taxon>Rotifera</taxon>
        <taxon>Eurotatoria</taxon>
        <taxon>Monogononta</taxon>
        <taxon>Pseudotrocha</taxon>
        <taxon>Ploima</taxon>
        <taxon>Brachionidae</taxon>
        <taxon>Brachionus</taxon>
    </lineage>
</organism>
<feature type="binding site" evidence="6">
    <location>
        <position position="251"/>
    </location>
    <ligand>
        <name>Zn(2+)</name>
        <dbReference type="ChEBI" id="CHEBI:29105"/>
    </ligand>
</feature>
<evidence type="ECO:0000313" key="9">
    <source>
        <dbReference type="EMBL" id="RNA22337.1"/>
    </source>
</evidence>
<dbReference type="InterPro" id="IPR004254">
    <property type="entry name" value="AdipoR/HlyIII-related"/>
</dbReference>
<feature type="binding site" evidence="6">
    <location>
        <position position="397"/>
    </location>
    <ligand>
        <name>Zn(2+)</name>
        <dbReference type="ChEBI" id="CHEBI:29105"/>
    </ligand>
</feature>
<feature type="compositionally biased region" description="Low complexity" evidence="7">
    <location>
        <begin position="8"/>
        <end position="36"/>
    </location>
</feature>
<keyword evidence="10" id="KW-1185">Reference proteome</keyword>
<comment type="caution">
    <text evidence="9">The sequence shown here is derived from an EMBL/GenBank/DDBJ whole genome shotgun (WGS) entry which is preliminary data.</text>
</comment>
<feature type="transmembrane region" description="Helical" evidence="8">
    <location>
        <begin position="392"/>
        <end position="412"/>
    </location>
</feature>
<evidence type="ECO:0000256" key="2">
    <source>
        <dbReference type="ARBA" id="ARBA00007018"/>
    </source>
</evidence>
<dbReference type="GO" id="GO:0033211">
    <property type="term" value="P:adiponectin-activated signaling pathway"/>
    <property type="evidence" value="ECO:0007669"/>
    <property type="project" value="TreeGrafter"/>
</dbReference>
<dbReference type="Proteomes" id="UP000276133">
    <property type="component" value="Unassembled WGS sequence"/>
</dbReference>
<feature type="transmembrane region" description="Helical" evidence="8">
    <location>
        <begin position="266"/>
        <end position="289"/>
    </location>
</feature>
<dbReference type="STRING" id="10195.A0A3M7RFP7"/>
<sequence length="441" mass="49824">MEIDDQKTASSSPPSSKSNGTGNSSAKTGSSSSNYSDDTIKYPSTLQHKQQQAELQQQQLNLLKNSELSEILWSSNLIHRNPAMRNTKENMNNVTNGSFDDKKDKKNVKLDVDGKIGDPVEFENLLDPQDILYVPNNCAEQVEQFAKYVWETGWKAMPHHALPNWLRDNDFLLKGHRPPLPSVRACFKSIFRIHTETGNIWTHFIGAISFVAIAIYFWSRPNPEIKFQEKIIFGTFFIGAIICLLCSALFHTFYCYSPNVSKLFSKIDYCGISVLTMGSFVPWLYYAFYCDALPKIAYLVLIGILGISCIVVSLWDKFSTPQFRAVRAGMFIALGLSGLIPALHYILVFGSYKAFNVGALGWLILMAILYITGACLYAARIPERLFPGKFDIWFQSHQIFHVFVVMAAYVHFHGITKLASYRLTIGDCLTAHTEADFSFEF</sequence>
<evidence type="ECO:0000256" key="1">
    <source>
        <dbReference type="ARBA" id="ARBA00004141"/>
    </source>
</evidence>
<dbReference type="EMBL" id="REGN01003485">
    <property type="protein sequence ID" value="RNA22337.1"/>
    <property type="molecule type" value="Genomic_DNA"/>
</dbReference>
<keyword evidence="4 8" id="KW-1133">Transmembrane helix</keyword>
<evidence type="ECO:0000256" key="5">
    <source>
        <dbReference type="ARBA" id="ARBA00023136"/>
    </source>
</evidence>
<dbReference type="GO" id="GO:0046872">
    <property type="term" value="F:metal ion binding"/>
    <property type="evidence" value="ECO:0007669"/>
    <property type="project" value="UniProtKB-KW"/>
</dbReference>
<keyword evidence="9" id="KW-0675">Receptor</keyword>
<accession>A0A3M7RFP7</accession>
<proteinExistence type="inferred from homology"/>
<dbReference type="Pfam" id="PF03006">
    <property type="entry name" value="HlyIII"/>
    <property type="match status" value="1"/>
</dbReference>
<protein>
    <submittedName>
        <fullName evidence="9">Adiponectin receptor</fullName>
    </submittedName>
</protein>
<keyword evidence="6" id="KW-0479">Metal-binding</keyword>
<evidence type="ECO:0000313" key="10">
    <source>
        <dbReference type="Proteomes" id="UP000276133"/>
    </source>
</evidence>
<dbReference type="GO" id="GO:0038023">
    <property type="term" value="F:signaling receptor activity"/>
    <property type="evidence" value="ECO:0007669"/>
    <property type="project" value="TreeGrafter"/>
</dbReference>
<evidence type="ECO:0000256" key="7">
    <source>
        <dbReference type="SAM" id="MobiDB-lite"/>
    </source>
</evidence>
<keyword evidence="3 8" id="KW-0812">Transmembrane</keyword>
<keyword evidence="6" id="KW-0862">Zinc</keyword>
<feature type="transmembrane region" description="Helical" evidence="8">
    <location>
        <begin position="327"/>
        <end position="348"/>
    </location>
</feature>
<reference evidence="9 10" key="1">
    <citation type="journal article" date="2018" name="Sci. Rep.">
        <title>Genomic signatures of local adaptation to the degree of environmental predictability in rotifers.</title>
        <authorList>
            <person name="Franch-Gras L."/>
            <person name="Hahn C."/>
            <person name="Garcia-Roger E.M."/>
            <person name="Carmona M.J."/>
            <person name="Serra M."/>
            <person name="Gomez A."/>
        </authorList>
    </citation>
    <scope>NUCLEOTIDE SEQUENCE [LARGE SCALE GENOMIC DNA]</scope>
    <source>
        <strain evidence="9">HYR1</strain>
    </source>
</reference>
<evidence type="ECO:0000256" key="8">
    <source>
        <dbReference type="SAM" id="Phobius"/>
    </source>
</evidence>
<feature type="transmembrane region" description="Helical" evidence="8">
    <location>
        <begin position="296"/>
        <end position="315"/>
    </location>
</feature>
<feature type="transmembrane region" description="Helical" evidence="8">
    <location>
        <begin position="200"/>
        <end position="219"/>
    </location>
</feature>
<feature type="transmembrane region" description="Helical" evidence="8">
    <location>
        <begin position="231"/>
        <end position="254"/>
    </location>
</feature>
<feature type="binding site" evidence="6">
    <location>
        <position position="401"/>
    </location>
    <ligand>
        <name>Zn(2+)</name>
        <dbReference type="ChEBI" id="CHEBI:29105"/>
    </ligand>
</feature>
<comment type="similarity">
    <text evidence="2">Belongs to the ADIPOR family.</text>
</comment>
<dbReference type="AlphaFoldDB" id="A0A3M7RFP7"/>
<comment type="subcellular location">
    <subcellularLocation>
        <location evidence="1">Membrane</location>
        <topology evidence="1">Multi-pass membrane protein</topology>
    </subcellularLocation>
</comment>
<dbReference type="PANTHER" id="PTHR20855:SF52">
    <property type="entry name" value="ADIPONECTIN RECEPTOR PROTEIN"/>
    <property type="match status" value="1"/>
</dbReference>
<evidence type="ECO:0000256" key="4">
    <source>
        <dbReference type="ARBA" id="ARBA00022989"/>
    </source>
</evidence>
<keyword evidence="5 8" id="KW-0472">Membrane</keyword>
<evidence type="ECO:0000256" key="3">
    <source>
        <dbReference type="ARBA" id="ARBA00022692"/>
    </source>
</evidence>
<dbReference type="GO" id="GO:0005886">
    <property type="term" value="C:plasma membrane"/>
    <property type="evidence" value="ECO:0007669"/>
    <property type="project" value="TreeGrafter"/>
</dbReference>
<feature type="transmembrane region" description="Helical" evidence="8">
    <location>
        <begin position="360"/>
        <end position="380"/>
    </location>
</feature>
<gene>
    <name evidence="9" type="ORF">BpHYR1_015688</name>
</gene>
<dbReference type="OrthoDB" id="5585746at2759"/>
<name>A0A3M7RFP7_BRAPC</name>
<dbReference type="PANTHER" id="PTHR20855">
    <property type="entry name" value="ADIPOR/PROGESTIN RECEPTOR-RELATED"/>
    <property type="match status" value="1"/>
</dbReference>
<feature type="region of interest" description="Disordered" evidence="7">
    <location>
        <begin position="1"/>
        <end position="52"/>
    </location>
</feature>
<evidence type="ECO:0000256" key="6">
    <source>
        <dbReference type="PIRSR" id="PIRSR604254-1"/>
    </source>
</evidence>